<name>A0A7H2BGD0_9MICC</name>
<dbReference type="Proteomes" id="UP000516404">
    <property type="component" value="Chromosome"/>
</dbReference>
<reference evidence="1 2" key="1">
    <citation type="submission" date="2020-09" db="EMBL/GenBank/DDBJ databases">
        <title>Investigation of environmental microbes.</title>
        <authorList>
            <person name="Ou Y."/>
            <person name="Kang Q."/>
        </authorList>
    </citation>
    <scope>NUCLEOTIDE SEQUENCE [LARGE SCALE GENOMIC DNA]</scope>
    <source>
        <strain evidence="1 2">KJZ-14</strain>
    </source>
</reference>
<proteinExistence type="predicted"/>
<dbReference type="GeneID" id="96623714"/>
<evidence type="ECO:0000313" key="1">
    <source>
        <dbReference type="EMBL" id="QNV38726.1"/>
    </source>
</evidence>
<dbReference type="EMBL" id="CP061539">
    <property type="protein sequence ID" value="QNV38726.1"/>
    <property type="molecule type" value="Genomic_DNA"/>
</dbReference>
<evidence type="ECO:0000313" key="2">
    <source>
        <dbReference type="Proteomes" id="UP000516404"/>
    </source>
</evidence>
<keyword evidence="2" id="KW-1185">Reference proteome</keyword>
<dbReference type="RefSeq" id="WP_190725322.1">
    <property type="nucleotide sequence ID" value="NZ_CP061539.1"/>
</dbReference>
<protein>
    <submittedName>
        <fullName evidence="1">Uncharacterized protein</fullName>
    </submittedName>
</protein>
<accession>A0A7H2BGD0</accession>
<sequence length="98" mass="10698">MAAKAKKILTASIFVRDPKTDEPVFLEAGTPVPHGFGKLISDDHFVTEGTEVKKETTVVETTVHEANAPVTEVVEEVTTEVVENKSDELDPDNAFETE</sequence>
<dbReference type="KEGG" id="rter:IDM49_05655"/>
<organism evidence="1 2">
    <name type="scientific">Rothia terrae</name>
    <dbReference type="NCBI Taxonomy" id="396015"/>
    <lineage>
        <taxon>Bacteria</taxon>
        <taxon>Bacillati</taxon>
        <taxon>Actinomycetota</taxon>
        <taxon>Actinomycetes</taxon>
        <taxon>Micrococcales</taxon>
        <taxon>Micrococcaceae</taxon>
        <taxon>Rothia</taxon>
    </lineage>
</organism>
<gene>
    <name evidence="1" type="ORF">IDM49_05655</name>
</gene>
<dbReference type="AlphaFoldDB" id="A0A7H2BGD0"/>